<feature type="transmembrane region" description="Helical" evidence="5">
    <location>
        <begin position="12"/>
        <end position="28"/>
    </location>
</feature>
<proteinExistence type="predicted"/>
<evidence type="ECO:0000256" key="4">
    <source>
        <dbReference type="ARBA" id="ARBA00023136"/>
    </source>
</evidence>
<sequence length="52" mass="5958">MRRKLEERAAKITWYEGWLAVIITRIIMPPEDIPIGILTGLAGSIAFVFLMR</sequence>
<keyword evidence="3 5" id="KW-1133">Transmembrane helix</keyword>
<protein>
    <submittedName>
        <fullName evidence="6">Uncharacterized protein</fullName>
    </submittedName>
</protein>
<evidence type="ECO:0000256" key="3">
    <source>
        <dbReference type="ARBA" id="ARBA00022989"/>
    </source>
</evidence>
<feature type="transmembrane region" description="Helical" evidence="5">
    <location>
        <begin position="34"/>
        <end position="51"/>
    </location>
</feature>
<dbReference type="SUPFAM" id="SSF81345">
    <property type="entry name" value="ABC transporter involved in vitamin B12 uptake, BtuC"/>
    <property type="match status" value="1"/>
</dbReference>
<comment type="caution">
    <text evidence="6">The sequence shown here is derived from an EMBL/GenBank/DDBJ whole genome shotgun (WGS) entry which is preliminary data.</text>
</comment>
<evidence type="ECO:0000256" key="5">
    <source>
        <dbReference type="SAM" id="Phobius"/>
    </source>
</evidence>
<dbReference type="InterPro" id="IPR037294">
    <property type="entry name" value="ABC_BtuC-like"/>
</dbReference>
<keyword evidence="7" id="KW-1185">Reference proteome</keyword>
<keyword evidence="2 5" id="KW-0812">Transmembrane</keyword>
<dbReference type="EMBL" id="JAMZEG020000001">
    <property type="protein sequence ID" value="MDE8601401.1"/>
    <property type="molecule type" value="Genomic_DNA"/>
</dbReference>
<gene>
    <name evidence="6" type="ORF">M3I01_000460</name>
</gene>
<organism evidence="6 7">
    <name type="scientific">Marinomonas maritima</name>
    <dbReference type="NCBI Taxonomy" id="2940935"/>
    <lineage>
        <taxon>Bacteria</taxon>
        <taxon>Pseudomonadati</taxon>
        <taxon>Pseudomonadota</taxon>
        <taxon>Gammaproteobacteria</taxon>
        <taxon>Oceanospirillales</taxon>
        <taxon>Oceanospirillaceae</taxon>
        <taxon>Marinomonas</taxon>
    </lineage>
</organism>
<evidence type="ECO:0000256" key="2">
    <source>
        <dbReference type="ARBA" id="ARBA00022692"/>
    </source>
</evidence>
<comment type="subcellular location">
    <subcellularLocation>
        <location evidence="1">Membrane</location>
        <topology evidence="1">Multi-pass membrane protein</topology>
    </subcellularLocation>
</comment>
<reference evidence="6" key="1">
    <citation type="submission" date="2023-01" db="EMBL/GenBank/DDBJ databases">
        <title>Psychroserpens sp. MSW6 and Marinomonas sp. RSW2, isolated from seawater.</title>
        <authorList>
            <person name="Kristyanto S."/>
            <person name="Jung J."/>
            <person name="Kim J.M."/>
            <person name="Jeon C.O."/>
        </authorList>
    </citation>
    <scope>NUCLEOTIDE SEQUENCE</scope>
    <source>
        <strain evidence="6">RSW2</strain>
    </source>
</reference>
<evidence type="ECO:0000313" key="7">
    <source>
        <dbReference type="Proteomes" id="UP001139522"/>
    </source>
</evidence>
<accession>A0ABT5W9B7</accession>
<keyword evidence="4 5" id="KW-0472">Membrane</keyword>
<dbReference type="RefSeq" id="WP_255893568.1">
    <property type="nucleotide sequence ID" value="NZ_JAMZEG020000001.1"/>
</dbReference>
<dbReference type="Proteomes" id="UP001139522">
    <property type="component" value="Unassembled WGS sequence"/>
</dbReference>
<name>A0ABT5W9B7_9GAMM</name>
<evidence type="ECO:0000256" key="1">
    <source>
        <dbReference type="ARBA" id="ARBA00004141"/>
    </source>
</evidence>
<evidence type="ECO:0000313" key="6">
    <source>
        <dbReference type="EMBL" id="MDE8601401.1"/>
    </source>
</evidence>